<dbReference type="EMBL" id="JBHFFA010000001">
    <property type="protein sequence ID" value="KAL2654087.1"/>
    <property type="molecule type" value="Genomic_DNA"/>
</dbReference>
<organism evidence="2 3">
    <name type="scientific">Riccia fluitans</name>
    <dbReference type="NCBI Taxonomy" id="41844"/>
    <lineage>
        <taxon>Eukaryota</taxon>
        <taxon>Viridiplantae</taxon>
        <taxon>Streptophyta</taxon>
        <taxon>Embryophyta</taxon>
        <taxon>Marchantiophyta</taxon>
        <taxon>Marchantiopsida</taxon>
        <taxon>Marchantiidae</taxon>
        <taxon>Marchantiales</taxon>
        <taxon>Ricciaceae</taxon>
        <taxon>Riccia</taxon>
    </lineage>
</organism>
<evidence type="ECO:0000313" key="2">
    <source>
        <dbReference type="EMBL" id="KAL2654087.1"/>
    </source>
</evidence>
<proteinExistence type="predicted"/>
<keyword evidence="3" id="KW-1185">Reference proteome</keyword>
<evidence type="ECO:0000313" key="3">
    <source>
        <dbReference type="Proteomes" id="UP001605036"/>
    </source>
</evidence>
<keyword evidence="1" id="KW-1133">Transmembrane helix</keyword>
<accession>A0ABD1ZS85</accession>
<reference evidence="2 3" key="1">
    <citation type="submission" date="2024-09" db="EMBL/GenBank/DDBJ databases">
        <title>Chromosome-scale assembly of Riccia fluitans.</title>
        <authorList>
            <person name="Paukszto L."/>
            <person name="Sawicki J."/>
            <person name="Karawczyk K."/>
            <person name="Piernik-Szablinska J."/>
            <person name="Szczecinska M."/>
            <person name="Mazdziarz M."/>
        </authorList>
    </citation>
    <scope>NUCLEOTIDE SEQUENCE [LARGE SCALE GENOMIC DNA]</scope>
    <source>
        <strain evidence="2">Rf_01</strain>
        <tissue evidence="2">Aerial parts of the thallus</tissue>
    </source>
</reference>
<dbReference type="AlphaFoldDB" id="A0ABD1ZS85"/>
<sequence>MDKSWTAVHGAADRHESSQAGLFKEALTKNCGDVSSFWKSEYCRATAKLRGLKTEKTKTAKECMHVAVEHAHGQRAEENEAREGFPFRFLLRLRLEVYTSSGRPKAVTYKRGGYFVLYDVLVLFRILLVNYS</sequence>
<comment type="caution">
    <text evidence="2">The sequence shown here is derived from an EMBL/GenBank/DDBJ whole genome shotgun (WGS) entry which is preliminary data.</text>
</comment>
<dbReference type="Proteomes" id="UP001605036">
    <property type="component" value="Unassembled WGS sequence"/>
</dbReference>
<protein>
    <submittedName>
        <fullName evidence="2">Uncharacterized protein</fullName>
    </submittedName>
</protein>
<feature type="transmembrane region" description="Helical" evidence="1">
    <location>
        <begin position="112"/>
        <end position="131"/>
    </location>
</feature>
<gene>
    <name evidence="2" type="ORF">R1flu_022215</name>
</gene>
<keyword evidence="1" id="KW-0472">Membrane</keyword>
<evidence type="ECO:0000256" key="1">
    <source>
        <dbReference type="SAM" id="Phobius"/>
    </source>
</evidence>
<keyword evidence="1" id="KW-0812">Transmembrane</keyword>
<name>A0ABD1ZS85_9MARC</name>